<evidence type="ECO:0008006" key="8">
    <source>
        <dbReference type="Google" id="ProtNLM"/>
    </source>
</evidence>
<dbReference type="InterPro" id="IPR011706">
    <property type="entry name" value="Cu-oxidase_C"/>
</dbReference>
<dbReference type="PANTHER" id="PTHR11709:SF387">
    <property type="entry name" value="OS04G0561900 PROTEIN"/>
    <property type="match status" value="1"/>
</dbReference>
<dbReference type="GO" id="GO:0005507">
    <property type="term" value="F:copper ion binding"/>
    <property type="evidence" value="ECO:0007669"/>
    <property type="project" value="InterPro"/>
</dbReference>
<name>A0A6G1BTM9_9ORYZ</name>
<feature type="compositionally biased region" description="Low complexity" evidence="2">
    <location>
        <begin position="62"/>
        <end position="72"/>
    </location>
</feature>
<dbReference type="SUPFAM" id="SSF49503">
    <property type="entry name" value="Cupredoxins"/>
    <property type="match status" value="3"/>
</dbReference>
<dbReference type="InterPro" id="IPR001117">
    <property type="entry name" value="Cu-oxidase_2nd"/>
</dbReference>
<dbReference type="Pfam" id="PF00394">
    <property type="entry name" value="Cu-oxidase"/>
    <property type="match status" value="1"/>
</dbReference>
<dbReference type="Gene3D" id="2.60.40.420">
    <property type="entry name" value="Cupredoxins - blue copper proteins"/>
    <property type="match status" value="3"/>
</dbReference>
<dbReference type="InterPro" id="IPR045087">
    <property type="entry name" value="Cu-oxidase_fam"/>
</dbReference>
<keyword evidence="7" id="KW-1185">Reference proteome</keyword>
<dbReference type="PANTHER" id="PTHR11709">
    <property type="entry name" value="MULTI-COPPER OXIDASE"/>
    <property type="match status" value="1"/>
</dbReference>
<proteinExistence type="inferred from homology"/>
<evidence type="ECO:0000256" key="2">
    <source>
        <dbReference type="SAM" id="MobiDB-lite"/>
    </source>
</evidence>
<dbReference type="CDD" id="cd13846">
    <property type="entry name" value="CuRO_1_AAO_like_1"/>
    <property type="match status" value="1"/>
</dbReference>
<dbReference type="InterPro" id="IPR008972">
    <property type="entry name" value="Cupredoxin"/>
</dbReference>
<sequence length="629" mass="69321">MRGKERKPICTSVVQINLKKNIEDHVAELRSSNQRRNNAAYRYNREGAEGHSKRGAIPAALPPSSSTSPSRVLSRRHVVTAKHRSPGCCYLHLLVPHVLRTGRESLQILDWEVTSGDINPLGVRQKGILIDGQFPGPEIDCQTNDNLIINVRNHLSEPFLLSWNGLQHRKNSWQDGVSGTNCPIPPGQNFTYHMQAKDQIGSFFYFPSLAFHKAAGGFGAIRIHSRPLIPVPFDPPADEYTVLIGDWYKTSHKALQAMLDSGKQLPSPDGILINGKGPNGASFTVEQGKTYRLRISNVGLQSTLNVRIQDHNMTLVEVEGTHTVQNTYSSLDVHAGQSLSVLFAANRPAGVYHIAVSARFTKRALNSTAVLRYAGSSATVSWTPPARPANDIDFSLDQARSIRMNLTASGPRPNPQGSYHYGSINVTRTIRLANSAGRVAGKQRYAVNGVSFVEADTPLKLADYFKISGVYRLGGIPDAPPAGAAAVLRSEAAVMDSDHRSFIEVVFENSEDSVQSWHLDGYSVFVVGMDKGVWSEQSRKGYNLVDAVSRCTVQVYPRAWTAVVVALDNVGMWNVRSEDWARRYLGQQFYLRVYTPSHSFRDELPIPSNALRCGRATNASGSSLPFSRY</sequence>
<dbReference type="InterPro" id="IPR011707">
    <property type="entry name" value="Cu-oxidase-like_N"/>
</dbReference>
<evidence type="ECO:0000259" key="4">
    <source>
        <dbReference type="Pfam" id="PF07731"/>
    </source>
</evidence>
<evidence type="ECO:0000259" key="5">
    <source>
        <dbReference type="Pfam" id="PF07732"/>
    </source>
</evidence>
<comment type="similarity">
    <text evidence="1">Belongs to the multicopper oxidase family.</text>
</comment>
<dbReference type="GO" id="GO:0016491">
    <property type="term" value="F:oxidoreductase activity"/>
    <property type="evidence" value="ECO:0007669"/>
    <property type="project" value="InterPro"/>
</dbReference>
<accession>A0A6G1BTM9</accession>
<evidence type="ECO:0000313" key="6">
    <source>
        <dbReference type="EMBL" id="KAF0891236.1"/>
    </source>
</evidence>
<dbReference type="OrthoDB" id="2121828at2759"/>
<dbReference type="EMBL" id="SPHZ02000011">
    <property type="protein sequence ID" value="KAF0891236.1"/>
    <property type="molecule type" value="Genomic_DNA"/>
</dbReference>
<evidence type="ECO:0000259" key="3">
    <source>
        <dbReference type="Pfam" id="PF00394"/>
    </source>
</evidence>
<organism evidence="6 7">
    <name type="scientific">Oryza meyeriana var. granulata</name>
    <dbReference type="NCBI Taxonomy" id="110450"/>
    <lineage>
        <taxon>Eukaryota</taxon>
        <taxon>Viridiplantae</taxon>
        <taxon>Streptophyta</taxon>
        <taxon>Embryophyta</taxon>
        <taxon>Tracheophyta</taxon>
        <taxon>Spermatophyta</taxon>
        <taxon>Magnoliopsida</taxon>
        <taxon>Liliopsida</taxon>
        <taxon>Poales</taxon>
        <taxon>Poaceae</taxon>
        <taxon>BOP clade</taxon>
        <taxon>Oryzoideae</taxon>
        <taxon>Oryzeae</taxon>
        <taxon>Oryzinae</taxon>
        <taxon>Oryza</taxon>
        <taxon>Oryza meyeriana</taxon>
    </lineage>
</organism>
<dbReference type="Pfam" id="PF07731">
    <property type="entry name" value="Cu-oxidase_2"/>
    <property type="match status" value="1"/>
</dbReference>
<dbReference type="Pfam" id="PF07732">
    <property type="entry name" value="Cu-oxidase_3"/>
    <property type="match status" value="1"/>
</dbReference>
<reference evidence="6 7" key="1">
    <citation type="submission" date="2019-11" db="EMBL/GenBank/DDBJ databases">
        <title>Whole genome sequence of Oryza granulata.</title>
        <authorList>
            <person name="Li W."/>
        </authorList>
    </citation>
    <scope>NUCLEOTIDE SEQUENCE [LARGE SCALE GENOMIC DNA]</scope>
    <source>
        <strain evidence="7">cv. Menghai</strain>
        <tissue evidence="6">Leaf</tissue>
    </source>
</reference>
<evidence type="ECO:0000256" key="1">
    <source>
        <dbReference type="ARBA" id="ARBA00010609"/>
    </source>
</evidence>
<dbReference type="AlphaFoldDB" id="A0A6G1BTM9"/>
<comment type="caution">
    <text evidence="6">The sequence shown here is derived from an EMBL/GenBank/DDBJ whole genome shotgun (WGS) entry which is preliminary data.</text>
</comment>
<feature type="domain" description="Plastocyanin-like" evidence="5">
    <location>
        <begin position="113"/>
        <end position="226"/>
    </location>
</feature>
<evidence type="ECO:0000313" key="7">
    <source>
        <dbReference type="Proteomes" id="UP000479710"/>
    </source>
</evidence>
<feature type="region of interest" description="Disordered" evidence="2">
    <location>
        <begin position="44"/>
        <end position="72"/>
    </location>
</feature>
<dbReference type="FunFam" id="2.60.40.420:FF:000016">
    <property type="entry name" value="Monocopper oxidase-like protein"/>
    <property type="match status" value="1"/>
</dbReference>
<feature type="domain" description="Plastocyanin-like" evidence="3">
    <location>
        <begin position="239"/>
        <end position="375"/>
    </location>
</feature>
<dbReference type="Proteomes" id="UP000479710">
    <property type="component" value="Unassembled WGS sequence"/>
</dbReference>
<protein>
    <recommendedName>
        <fullName evidence="8">L-ascorbate oxidase</fullName>
    </recommendedName>
</protein>
<gene>
    <name evidence="6" type="ORF">E2562_009414</name>
</gene>
<feature type="domain" description="Plastocyanin-like" evidence="4">
    <location>
        <begin position="457"/>
        <end position="596"/>
    </location>
</feature>
<dbReference type="InterPro" id="IPR034273">
    <property type="entry name" value="CuRO_1_AAO-like"/>
</dbReference>